<dbReference type="PANTHER" id="PTHR43794:SF11">
    <property type="entry name" value="AMIDOHYDROLASE-RELATED DOMAIN-CONTAINING PROTEIN"/>
    <property type="match status" value="1"/>
</dbReference>
<feature type="domain" description="Amidohydrolase-related" evidence="2">
    <location>
        <begin position="58"/>
        <end position="411"/>
    </location>
</feature>
<dbReference type="InterPro" id="IPR006680">
    <property type="entry name" value="Amidohydro-rel"/>
</dbReference>
<dbReference type="Pfam" id="PF01979">
    <property type="entry name" value="Amidohydro_1"/>
    <property type="match status" value="1"/>
</dbReference>
<dbReference type="AlphaFoldDB" id="A0A6J5Z4A1"/>
<dbReference type="SUPFAM" id="SSF51338">
    <property type="entry name" value="Composite domain of metallo-dependent hydrolases"/>
    <property type="match status" value="2"/>
</dbReference>
<dbReference type="Gene3D" id="3.20.20.140">
    <property type="entry name" value="Metal-dependent hydrolases"/>
    <property type="match status" value="1"/>
</dbReference>
<evidence type="ECO:0000256" key="1">
    <source>
        <dbReference type="ARBA" id="ARBA00022801"/>
    </source>
</evidence>
<dbReference type="InterPro" id="IPR011059">
    <property type="entry name" value="Metal-dep_hydrolase_composite"/>
</dbReference>
<reference evidence="3" key="1">
    <citation type="submission" date="2020-05" db="EMBL/GenBank/DDBJ databases">
        <authorList>
            <person name="Chiriac C."/>
            <person name="Salcher M."/>
            <person name="Ghai R."/>
            <person name="Kavagutti S V."/>
        </authorList>
    </citation>
    <scope>NUCLEOTIDE SEQUENCE</scope>
</reference>
<keyword evidence="1" id="KW-0378">Hydrolase</keyword>
<accession>A0A6J5Z4A1</accession>
<dbReference type="InterPro" id="IPR032466">
    <property type="entry name" value="Metal_Hydrolase"/>
</dbReference>
<name>A0A6J5Z4A1_9ZZZZ</name>
<sequence length="460" mass="48324">MSTLVRGAWVLAMAPGSELIRDGAVAFADDGAITDVAPFAQLAERYPDAAVVGDGNGIVMPGLINAHTHLTEGLISGMGETATLWEWFERVVDPAGRVITRDEVRIGTELKAAEMLRSGITTVNDMSCHRNLGSFASLGAADGLAAAGMRGVISFGAEDIYEGAPSADVFMAEHEALADRVADEALLGFRAGVGTVLGISEPLFKQTVAACNEHDWAVHTHLAEVREEMTASRLEHGCTTIEHAGRMGLLDRPVIAGHCIWCSAHDVGLLVDRQVAVAHNPVANMILASGICEVPRLRGEGVLVGLGTDGAASNDNQDMFGVLKMTGLLHKVAALQADAITAIDVMRMATIEGARALGLDAQVGSLEVGKRADVVLLDGNTPELATIHDPWQQIVYCAVSSCVSDVWVDGQPRLTAGELVGADLQTLVKQARVAAIDLVTRAGMRDESVYAGPGRAGPFT</sequence>
<dbReference type="EMBL" id="CAESAO010000009">
    <property type="protein sequence ID" value="CAB4336047.1"/>
    <property type="molecule type" value="Genomic_DNA"/>
</dbReference>
<dbReference type="Gene3D" id="2.30.40.10">
    <property type="entry name" value="Urease, subunit C, domain 1"/>
    <property type="match status" value="1"/>
</dbReference>
<dbReference type="GO" id="GO:0016810">
    <property type="term" value="F:hydrolase activity, acting on carbon-nitrogen (but not peptide) bonds"/>
    <property type="evidence" value="ECO:0007669"/>
    <property type="project" value="InterPro"/>
</dbReference>
<dbReference type="SUPFAM" id="SSF51556">
    <property type="entry name" value="Metallo-dependent hydrolases"/>
    <property type="match status" value="1"/>
</dbReference>
<gene>
    <name evidence="3" type="ORF">UFOPK3522_00193</name>
</gene>
<protein>
    <submittedName>
        <fullName evidence="3">Unannotated protein</fullName>
    </submittedName>
</protein>
<proteinExistence type="predicted"/>
<evidence type="ECO:0000259" key="2">
    <source>
        <dbReference type="Pfam" id="PF01979"/>
    </source>
</evidence>
<dbReference type="InterPro" id="IPR050287">
    <property type="entry name" value="MTA/SAH_deaminase"/>
</dbReference>
<evidence type="ECO:0000313" key="3">
    <source>
        <dbReference type="EMBL" id="CAB4336047.1"/>
    </source>
</evidence>
<dbReference type="PANTHER" id="PTHR43794">
    <property type="entry name" value="AMINOHYDROLASE SSNA-RELATED"/>
    <property type="match status" value="1"/>
</dbReference>
<organism evidence="3">
    <name type="scientific">freshwater metagenome</name>
    <dbReference type="NCBI Taxonomy" id="449393"/>
    <lineage>
        <taxon>unclassified sequences</taxon>
        <taxon>metagenomes</taxon>
        <taxon>ecological metagenomes</taxon>
    </lineage>
</organism>